<evidence type="ECO:0000313" key="9">
    <source>
        <dbReference type="Proteomes" id="UP000663848"/>
    </source>
</evidence>
<evidence type="ECO:0000313" key="6">
    <source>
        <dbReference type="EMBL" id="CAF4513309.1"/>
    </source>
</evidence>
<sequence>MMTANSIVLQASPCSFYFHFEEIIGALYFGGTLVMLPSNGNRDAQYICACIENQQVTVAFFVPLSMKSLYGYVQDSSNNYQPALQSIRRLCSVGM</sequence>
<dbReference type="SUPFAM" id="SSF56801">
    <property type="entry name" value="Acetyl-CoA synthetase-like"/>
    <property type="match status" value="1"/>
</dbReference>
<evidence type="ECO:0000313" key="2">
    <source>
        <dbReference type="EMBL" id="CAF3264978.1"/>
    </source>
</evidence>
<dbReference type="Proteomes" id="UP000663833">
    <property type="component" value="Unassembled WGS sequence"/>
</dbReference>
<dbReference type="EMBL" id="CAJOBR010004392">
    <property type="protein sequence ID" value="CAF4779654.1"/>
    <property type="molecule type" value="Genomic_DNA"/>
</dbReference>
<dbReference type="Proteomes" id="UP000663848">
    <property type="component" value="Unassembled WGS sequence"/>
</dbReference>
<gene>
    <name evidence="4" type="ORF">FME351_LOCUS13904</name>
    <name evidence="5" type="ORF">HFQ381_LOCUS24195</name>
    <name evidence="2" type="ORF">LUA448_LOCUS5623</name>
    <name evidence="7" type="ORF">QYT958_LOCUS22645</name>
    <name evidence="3" type="ORF">TIS948_LOCUS26037</name>
    <name evidence="8" type="ORF">TOA249_LOCUS22203</name>
    <name evidence="6" type="ORF">TSG867_LOCUS22026</name>
</gene>
<evidence type="ECO:0000313" key="3">
    <source>
        <dbReference type="EMBL" id="CAF3381988.1"/>
    </source>
</evidence>
<organism evidence="7 9">
    <name type="scientific">Rotaria socialis</name>
    <dbReference type="NCBI Taxonomy" id="392032"/>
    <lineage>
        <taxon>Eukaryota</taxon>
        <taxon>Metazoa</taxon>
        <taxon>Spiralia</taxon>
        <taxon>Gnathifera</taxon>
        <taxon>Rotifera</taxon>
        <taxon>Eurotatoria</taxon>
        <taxon>Bdelloidea</taxon>
        <taxon>Philodinida</taxon>
        <taxon>Philodinidae</taxon>
        <taxon>Rotaria</taxon>
    </lineage>
</organism>
<evidence type="ECO:0000313" key="7">
    <source>
        <dbReference type="EMBL" id="CAF4779654.1"/>
    </source>
</evidence>
<evidence type="ECO:0000313" key="5">
    <source>
        <dbReference type="EMBL" id="CAF4455116.1"/>
    </source>
</evidence>
<dbReference type="EMBL" id="CAJOBS010001993">
    <property type="protein sequence ID" value="CAF4781922.1"/>
    <property type="molecule type" value="Genomic_DNA"/>
</dbReference>
<dbReference type="EMBL" id="CAJOBQ010001754">
    <property type="protein sequence ID" value="CAF4513309.1"/>
    <property type="molecule type" value="Genomic_DNA"/>
</dbReference>
<dbReference type="Pfam" id="PF00501">
    <property type="entry name" value="AMP-binding"/>
    <property type="match status" value="1"/>
</dbReference>
<name>A0A821N510_9BILA</name>
<dbReference type="EMBL" id="CAJNYU010001708">
    <property type="protein sequence ID" value="CAF3458313.1"/>
    <property type="molecule type" value="Genomic_DNA"/>
</dbReference>
<reference evidence="7" key="1">
    <citation type="submission" date="2021-02" db="EMBL/GenBank/DDBJ databases">
        <authorList>
            <person name="Nowell W R."/>
        </authorList>
    </citation>
    <scope>NUCLEOTIDE SEQUENCE</scope>
</reference>
<dbReference type="Proteomes" id="UP000663851">
    <property type="component" value="Unassembled WGS sequence"/>
</dbReference>
<dbReference type="AlphaFoldDB" id="A0A821N510"/>
<evidence type="ECO:0000313" key="4">
    <source>
        <dbReference type="EMBL" id="CAF3458313.1"/>
    </source>
</evidence>
<proteinExistence type="predicted"/>
<dbReference type="OrthoDB" id="416786at2759"/>
<dbReference type="EMBL" id="CAJNXB010004572">
    <property type="protein sequence ID" value="CAF3381988.1"/>
    <property type="molecule type" value="Genomic_DNA"/>
</dbReference>
<evidence type="ECO:0000313" key="8">
    <source>
        <dbReference type="EMBL" id="CAF4781922.1"/>
    </source>
</evidence>
<dbReference type="InterPro" id="IPR000873">
    <property type="entry name" value="AMP-dep_synth/lig_dom"/>
</dbReference>
<dbReference type="Proteomes" id="UP000663838">
    <property type="component" value="Unassembled WGS sequence"/>
</dbReference>
<dbReference type="EMBL" id="CAJNYD010000480">
    <property type="protein sequence ID" value="CAF3264978.1"/>
    <property type="molecule type" value="Genomic_DNA"/>
</dbReference>
<protein>
    <recommendedName>
        <fullName evidence="1">AMP-dependent synthetase/ligase domain-containing protein</fullName>
    </recommendedName>
</protein>
<comment type="caution">
    <text evidence="7">The sequence shown here is derived from an EMBL/GenBank/DDBJ whole genome shotgun (WGS) entry which is preliminary data.</text>
</comment>
<dbReference type="EMBL" id="CAJOBO010002515">
    <property type="protein sequence ID" value="CAF4455116.1"/>
    <property type="molecule type" value="Genomic_DNA"/>
</dbReference>
<evidence type="ECO:0000259" key="1">
    <source>
        <dbReference type="Pfam" id="PF00501"/>
    </source>
</evidence>
<dbReference type="Proteomes" id="UP000663862">
    <property type="component" value="Unassembled WGS sequence"/>
</dbReference>
<feature type="domain" description="AMP-dependent synthetase/ligase" evidence="1">
    <location>
        <begin position="4"/>
        <end position="94"/>
    </location>
</feature>
<dbReference type="Proteomes" id="UP000663825">
    <property type="component" value="Unassembled WGS sequence"/>
</dbReference>
<dbReference type="Proteomes" id="UP000663869">
    <property type="component" value="Unassembled WGS sequence"/>
</dbReference>
<dbReference type="Gene3D" id="3.40.50.980">
    <property type="match status" value="1"/>
</dbReference>
<accession>A0A821N510</accession>